<name>A0ABP6B511_9ACTN</name>
<gene>
    <name evidence="2" type="ORF">GCM10010201_36410</name>
</gene>
<dbReference type="Proteomes" id="UP001499978">
    <property type="component" value="Unassembled WGS sequence"/>
</dbReference>
<evidence type="ECO:0000313" key="2">
    <source>
        <dbReference type="EMBL" id="GAA2533870.1"/>
    </source>
</evidence>
<feature type="compositionally biased region" description="Basic and acidic residues" evidence="1">
    <location>
        <begin position="18"/>
        <end position="28"/>
    </location>
</feature>
<evidence type="ECO:0000313" key="3">
    <source>
        <dbReference type="Proteomes" id="UP001499978"/>
    </source>
</evidence>
<reference evidence="3" key="1">
    <citation type="journal article" date="2019" name="Int. J. Syst. Evol. Microbiol.">
        <title>The Global Catalogue of Microorganisms (GCM) 10K type strain sequencing project: providing services to taxonomists for standard genome sequencing and annotation.</title>
        <authorList>
            <consortium name="The Broad Institute Genomics Platform"/>
            <consortium name="The Broad Institute Genome Sequencing Center for Infectious Disease"/>
            <person name="Wu L."/>
            <person name="Ma J."/>
        </authorList>
    </citation>
    <scope>NUCLEOTIDE SEQUENCE [LARGE SCALE GENOMIC DNA]</scope>
    <source>
        <strain evidence="3">JCM 3367</strain>
    </source>
</reference>
<feature type="region of interest" description="Disordered" evidence="1">
    <location>
        <begin position="1"/>
        <end position="47"/>
    </location>
</feature>
<protein>
    <submittedName>
        <fullName evidence="2">Uncharacterized protein</fullName>
    </submittedName>
</protein>
<accession>A0ABP6B511</accession>
<evidence type="ECO:0000256" key="1">
    <source>
        <dbReference type="SAM" id="MobiDB-lite"/>
    </source>
</evidence>
<proteinExistence type="predicted"/>
<keyword evidence="3" id="KW-1185">Reference proteome</keyword>
<sequence length="96" mass="10604">MVEHHSVKRATAGIADTDTDRKPGDVRVRPGRPTKRVGSQLAPRTDKLTERTAFDTLGTHHRGLDQPAFPHLNIHAANLTDCHHDQQPPLDDTKCG</sequence>
<comment type="caution">
    <text evidence="2">The sequence shown here is derived from an EMBL/GenBank/DDBJ whole genome shotgun (WGS) entry which is preliminary data.</text>
</comment>
<organism evidence="2 3">
    <name type="scientific">Pilimelia columellifera subsp. columellifera</name>
    <dbReference type="NCBI Taxonomy" id="706583"/>
    <lineage>
        <taxon>Bacteria</taxon>
        <taxon>Bacillati</taxon>
        <taxon>Actinomycetota</taxon>
        <taxon>Actinomycetes</taxon>
        <taxon>Micromonosporales</taxon>
        <taxon>Micromonosporaceae</taxon>
        <taxon>Pilimelia</taxon>
    </lineage>
</organism>
<dbReference type="EMBL" id="BAAARY010000059">
    <property type="protein sequence ID" value="GAA2533870.1"/>
    <property type="molecule type" value="Genomic_DNA"/>
</dbReference>